<dbReference type="RefSeq" id="WP_230107074.1">
    <property type="nucleotide sequence ID" value="NZ_AP024845.1"/>
</dbReference>
<gene>
    <name evidence="10" type="primary">yrkP</name>
    <name evidence="10" type="ORF">Lac1_06760</name>
</gene>
<sequence>MNKERVLIVEDDADIREGIRILLESENYKVIEAENGRKGLELLDENIDLVILDIMMPGMSGLRTCEEIRKISNVPVLFLTAKAQESDKLIGLIAGGDDYLPKPFSYAELLGRVKALMRRYNIYMGRNGGKTEKEEPYLEIQGIRIHESFNEVYVNGVEKEMSDIEYNMLLLMMRHPKKIFSAQNIYENVWNEPYFYSCNSTVMVHIRKLRVKVEEDPKFPKYIKTVWGKGYKFDVGNE</sequence>
<evidence type="ECO:0000256" key="7">
    <source>
        <dbReference type="PROSITE-ProRule" id="PRU01091"/>
    </source>
</evidence>
<name>A0ABN6YTK8_9FIRM</name>
<evidence type="ECO:0000313" key="11">
    <source>
        <dbReference type="Proteomes" id="UP001305815"/>
    </source>
</evidence>
<dbReference type="SMART" id="SM00862">
    <property type="entry name" value="Trans_reg_C"/>
    <property type="match status" value="1"/>
</dbReference>
<organism evidence="10 11">
    <name type="scientific">Claveliimonas bilis</name>
    <dbReference type="NCBI Taxonomy" id="3028070"/>
    <lineage>
        <taxon>Bacteria</taxon>
        <taxon>Bacillati</taxon>
        <taxon>Bacillota</taxon>
        <taxon>Clostridia</taxon>
        <taxon>Lachnospirales</taxon>
        <taxon>Lachnospiraceae</taxon>
        <taxon>Claveliimonas</taxon>
    </lineage>
</organism>
<dbReference type="Pfam" id="PF00486">
    <property type="entry name" value="Trans_reg_C"/>
    <property type="match status" value="1"/>
</dbReference>
<comment type="function">
    <text evidence="5">May play the central regulatory role in sporulation. It may be an element of the effector pathway responsible for the activation of sporulation genes in response to nutritional stress. Spo0A may act in concert with spo0H (a sigma factor) to control the expression of some genes that are critical to the sporulation process.</text>
</comment>
<dbReference type="CDD" id="cd17574">
    <property type="entry name" value="REC_OmpR"/>
    <property type="match status" value="1"/>
</dbReference>
<dbReference type="Gene3D" id="3.40.50.2300">
    <property type="match status" value="1"/>
</dbReference>
<feature type="modified residue" description="4-aspartylphosphate" evidence="6">
    <location>
        <position position="53"/>
    </location>
</feature>
<feature type="DNA-binding region" description="OmpR/PhoB-type" evidence="7">
    <location>
        <begin position="135"/>
        <end position="235"/>
    </location>
</feature>
<keyword evidence="3 7" id="KW-0238">DNA-binding</keyword>
<dbReference type="EMBL" id="AP027742">
    <property type="protein sequence ID" value="BDZ76493.1"/>
    <property type="molecule type" value="Genomic_DNA"/>
</dbReference>
<dbReference type="PANTHER" id="PTHR48111">
    <property type="entry name" value="REGULATOR OF RPOS"/>
    <property type="match status" value="1"/>
</dbReference>
<dbReference type="Pfam" id="PF00072">
    <property type="entry name" value="Response_reg"/>
    <property type="match status" value="1"/>
</dbReference>
<dbReference type="InterPro" id="IPR001789">
    <property type="entry name" value="Sig_transdc_resp-reg_receiver"/>
</dbReference>
<evidence type="ECO:0000259" key="9">
    <source>
        <dbReference type="PROSITE" id="PS51755"/>
    </source>
</evidence>
<evidence type="ECO:0000256" key="2">
    <source>
        <dbReference type="ARBA" id="ARBA00023015"/>
    </source>
</evidence>
<protein>
    <recommendedName>
        <fullName evidence="1">Stage 0 sporulation protein A homolog</fullName>
    </recommendedName>
</protein>
<proteinExistence type="predicted"/>
<evidence type="ECO:0000259" key="8">
    <source>
        <dbReference type="PROSITE" id="PS50110"/>
    </source>
</evidence>
<keyword evidence="6" id="KW-0597">Phosphoprotein</keyword>
<dbReference type="Gene3D" id="1.10.10.10">
    <property type="entry name" value="Winged helix-like DNA-binding domain superfamily/Winged helix DNA-binding domain"/>
    <property type="match status" value="1"/>
</dbReference>
<dbReference type="CDD" id="cd00383">
    <property type="entry name" value="trans_reg_C"/>
    <property type="match status" value="1"/>
</dbReference>
<evidence type="ECO:0000256" key="6">
    <source>
        <dbReference type="PROSITE-ProRule" id="PRU00169"/>
    </source>
</evidence>
<dbReference type="InterPro" id="IPR001867">
    <property type="entry name" value="OmpR/PhoB-type_DNA-bd"/>
</dbReference>
<evidence type="ECO:0000256" key="5">
    <source>
        <dbReference type="ARBA" id="ARBA00024867"/>
    </source>
</evidence>
<dbReference type="PANTHER" id="PTHR48111:SF2">
    <property type="entry name" value="RESPONSE REGULATOR SAER"/>
    <property type="match status" value="1"/>
</dbReference>
<reference evidence="11" key="1">
    <citation type="journal article" date="2023" name="Int. J. Syst. Evol. Microbiol.">
        <title>Claveliimonas bilis gen. nov., sp. nov., deoxycholic acid-producing bacteria isolated from human faeces, and reclassification of Sellimonas monacensis Zenner et al. 2021 as Claveliimonas monacensis comb. nov.</title>
        <authorList>
            <person name="Hisatomi A."/>
            <person name="Kastawa N.W.E.P.G."/>
            <person name="Song I."/>
            <person name="Ohkuma M."/>
            <person name="Fukiya S."/>
            <person name="Sakamoto M."/>
        </authorList>
    </citation>
    <scope>NUCLEOTIDE SEQUENCE [LARGE SCALE GENOMIC DNA]</scope>
    <source>
        <strain evidence="11">12BBH14</strain>
    </source>
</reference>
<keyword evidence="2" id="KW-0805">Transcription regulation</keyword>
<evidence type="ECO:0000256" key="3">
    <source>
        <dbReference type="ARBA" id="ARBA00023125"/>
    </source>
</evidence>
<dbReference type="InterPro" id="IPR039420">
    <property type="entry name" value="WalR-like"/>
</dbReference>
<dbReference type="InterPro" id="IPR036388">
    <property type="entry name" value="WH-like_DNA-bd_sf"/>
</dbReference>
<dbReference type="PROSITE" id="PS51755">
    <property type="entry name" value="OMPR_PHOB"/>
    <property type="match status" value="1"/>
</dbReference>
<feature type="domain" description="Response regulatory" evidence="8">
    <location>
        <begin position="5"/>
        <end position="117"/>
    </location>
</feature>
<dbReference type="Proteomes" id="UP001305815">
    <property type="component" value="Chromosome"/>
</dbReference>
<dbReference type="Gene3D" id="6.10.250.690">
    <property type="match status" value="1"/>
</dbReference>
<dbReference type="SMART" id="SM00448">
    <property type="entry name" value="REC"/>
    <property type="match status" value="1"/>
</dbReference>
<dbReference type="InterPro" id="IPR011006">
    <property type="entry name" value="CheY-like_superfamily"/>
</dbReference>
<evidence type="ECO:0000313" key="10">
    <source>
        <dbReference type="EMBL" id="BDZ76493.1"/>
    </source>
</evidence>
<keyword evidence="4" id="KW-0804">Transcription</keyword>
<feature type="domain" description="OmpR/PhoB-type" evidence="9">
    <location>
        <begin position="135"/>
        <end position="235"/>
    </location>
</feature>
<accession>A0ABN6YTK8</accession>
<dbReference type="SUPFAM" id="SSF52172">
    <property type="entry name" value="CheY-like"/>
    <property type="match status" value="1"/>
</dbReference>
<evidence type="ECO:0000256" key="1">
    <source>
        <dbReference type="ARBA" id="ARBA00018672"/>
    </source>
</evidence>
<dbReference type="PROSITE" id="PS50110">
    <property type="entry name" value="RESPONSE_REGULATORY"/>
    <property type="match status" value="1"/>
</dbReference>
<keyword evidence="11" id="KW-1185">Reference proteome</keyword>
<evidence type="ECO:0000256" key="4">
    <source>
        <dbReference type="ARBA" id="ARBA00023163"/>
    </source>
</evidence>